<comment type="caution">
    <text evidence="3">The sequence shown here is derived from an EMBL/GenBank/DDBJ whole genome shotgun (WGS) entry which is preliminary data.</text>
</comment>
<proteinExistence type="predicted"/>
<feature type="transmembrane region" description="Helical" evidence="1">
    <location>
        <begin position="98"/>
        <end position="116"/>
    </location>
</feature>
<protein>
    <recommendedName>
        <fullName evidence="2">DUF6534 domain-containing protein</fullName>
    </recommendedName>
</protein>
<organism evidence="3 4">
    <name type="scientific">Armillaria borealis</name>
    <dbReference type="NCBI Taxonomy" id="47425"/>
    <lineage>
        <taxon>Eukaryota</taxon>
        <taxon>Fungi</taxon>
        <taxon>Dikarya</taxon>
        <taxon>Basidiomycota</taxon>
        <taxon>Agaricomycotina</taxon>
        <taxon>Agaricomycetes</taxon>
        <taxon>Agaricomycetidae</taxon>
        <taxon>Agaricales</taxon>
        <taxon>Marasmiineae</taxon>
        <taxon>Physalacriaceae</taxon>
        <taxon>Armillaria</taxon>
    </lineage>
</organism>
<feature type="transmembrane region" description="Helical" evidence="1">
    <location>
        <begin position="188"/>
        <end position="210"/>
    </location>
</feature>
<feature type="transmembrane region" description="Helical" evidence="1">
    <location>
        <begin position="257"/>
        <end position="278"/>
    </location>
</feature>
<sequence length="346" mass="38515">MSSQQSPAIPSLGNTFGALFVGATIATILFGITNLQTLIYYKRYPNDWSLYRYSVALLWILDTVHLALSTHALYYYLIDMYGNLLGALIGNVIWSMRLQLVLKVWIVVFVQGLYAIRLWKLGRHFHKILPWFVFLAVAASVGNSIVLASLIIPNYAPLFPSGAGIFGSYDVYRPPNLVSISAINMSIYTFYSIIITADIIIAVMMCYYLHKSRAAMHCSSTADLLLILMQLVLVSGIATSACSLFSIVTYIAWPDTLIFIAIDFILPKLYINSLLAMFNYRHQHSSRESTTRPIHSSIPSVIKFSTNSSEGPTKEADICLSPLSEIQDTYSLDKSGCSKEAVDSQV</sequence>
<feature type="transmembrane region" description="Helical" evidence="1">
    <location>
        <begin position="16"/>
        <end position="41"/>
    </location>
</feature>
<keyword evidence="4" id="KW-1185">Reference proteome</keyword>
<dbReference type="Proteomes" id="UP001175226">
    <property type="component" value="Unassembled WGS sequence"/>
</dbReference>
<name>A0AA39JQ68_9AGAR</name>
<dbReference type="InterPro" id="IPR045339">
    <property type="entry name" value="DUF6534"/>
</dbReference>
<keyword evidence="1" id="KW-1133">Transmembrane helix</keyword>
<evidence type="ECO:0000259" key="2">
    <source>
        <dbReference type="Pfam" id="PF20152"/>
    </source>
</evidence>
<evidence type="ECO:0000313" key="3">
    <source>
        <dbReference type="EMBL" id="KAK0445935.1"/>
    </source>
</evidence>
<dbReference type="EMBL" id="JAUEPT010000015">
    <property type="protein sequence ID" value="KAK0445935.1"/>
    <property type="molecule type" value="Genomic_DNA"/>
</dbReference>
<dbReference type="AlphaFoldDB" id="A0AA39JQ68"/>
<dbReference type="PANTHER" id="PTHR40465:SF1">
    <property type="entry name" value="DUF6534 DOMAIN-CONTAINING PROTEIN"/>
    <property type="match status" value="1"/>
</dbReference>
<gene>
    <name evidence="3" type="ORF">EV421DRAFT_1935348</name>
</gene>
<dbReference type="PANTHER" id="PTHR40465">
    <property type="entry name" value="CHROMOSOME 1, WHOLE GENOME SHOTGUN SEQUENCE"/>
    <property type="match status" value="1"/>
</dbReference>
<reference evidence="3" key="1">
    <citation type="submission" date="2023-06" db="EMBL/GenBank/DDBJ databases">
        <authorList>
            <consortium name="Lawrence Berkeley National Laboratory"/>
            <person name="Ahrendt S."/>
            <person name="Sahu N."/>
            <person name="Indic B."/>
            <person name="Wong-Bajracharya J."/>
            <person name="Merenyi Z."/>
            <person name="Ke H.-M."/>
            <person name="Monk M."/>
            <person name="Kocsube S."/>
            <person name="Drula E."/>
            <person name="Lipzen A."/>
            <person name="Balint B."/>
            <person name="Henrissat B."/>
            <person name="Andreopoulos B."/>
            <person name="Martin F.M."/>
            <person name="Harder C.B."/>
            <person name="Rigling D."/>
            <person name="Ford K.L."/>
            <person name="Foster G.D."/>
            <person name="Pangilinan J."/>
            <person name="Papanicolaou A."/>
            <person name="Barry K."/>
            <person name="LaButti K."/>
            <person name="Viragh M."/>
            <person name="Koriabine M."/>
            <person name="Yan M."/>
            <person name="Riley R."/>
            <person name="Champramary S."/>
            <person name="Plett K.L."/>
            <person name="Tsai I.J."/>
            <person name="Slot J."/>
            <person name="Sipos G."/>
            <person name="Plett J."/>
            <person name="Nagy L.G."/>
            <person name="Grigoriev I.V."/>
        </authorList>
    </citation>
    <scope>NUCLEOTIDE SEQUENCE</scope>
    <source>
        <strain evidence="3">FPL87.14</strain>
    </source>
</reference>
<evidence type="ECO:0000256" key="1">
    <source>
        <dbReference type="SAM" id="Phobius"/>
    </source>
</evidence>
<feature type="transmembrane region" description="Helical" evidence="1">
    <location>
        <begin position="53"/>
        <end position="78"/>
    </location>
</feature>
<keyword evidence="1" id="KW-0472">Membrane</keyword>
<feature type="transmembrane region" description="Helical" evidence="1">
    <location>
        <begin position="222"/>
        <end position="251"/>
    </location>
</feature>
<feature type="domain" description="DUF6534" evidence="2">
    <location>
        <begin position="196"/>
        <end position="282"/>
    </location>
</feature>
<feature type="transmembrane region" description="Helical" evidence="1">
    <location>
        <begin position="128"/>
        <end position="152"/>
    </location>
</feature>
<accession>A0AA39JQ68</accession>
<evidence type="ECO:0000313" key="4">
    <source>
        <dbReference type="Proteomes" id="UP001175226"/>
    </source>
</evidence>
<keyword evidence="1" id="KW-0812">Transmembrane</keyword>
<dbReference type="Pfam" id="PF20152">
    <property type="entry name" value="DUF6534"/>
    <property type="match status" value="1"/>
</dbReference>